<dbReference type="AlphaFoldDB" id="A0A538TAG0"/>
<evidence type="ECO:0000313" key="2">
    <source>
        <dbReference type="EMBL" id="TMQ60620.1"/>
    </source>
</evidence>
<sequence length="223" mass="24879">MNVSGRTSSVSAYDAPYYLKREASPTLLAEIAAVADLLDPEPGDQILEVGCGGGALLSRLIAHGSCHVVGVDWLRTSVNLARRRNSRARLLQGDACALPFPDGRFDKVVAQHLIEHFDDTKRVLTEWHRVLKPKGVLVIVTPNIDYPHPEWFEDPTHRHIFSEADLRDHLNGAGFSVDETRIINPYVGSLSFQFAAARYLQFLRRLPWFGHRGMSLVASASRI</sequence>
<dbReference type="Proteomes" id="UP000316852">
    <property type="component" value="Unassembled WGS sequence"/>
</dbReference>
<keyword evidence="2" id="KW-0808">Transferase</keyword>
<keyword evidence="2" id="KW-0489">Methyltransferase</keyword>
<feature type="domain" description="Methyltransferase type 11" evidence="1">
    <location>
        <begin position="47"/>
        <end position="139"/>
    </location>
</feature>
<gene>
    <name evidence="2" type="ORF">E6K76_01085</name>
</gene>
<dbReference type="InterPro" id="IPR013216">
    <property type="entry name" value="Methyltransf_11"/>
</dbReference>
<name>A0A538TAG0_UNCEI</name>
<dbReference type="Pfam" id="PF08241">
    <property type="entry name" value="Methyltransf_11"/>
    <property type="match status" value="1"/>
</dbReference>
<dbReference type="EMBL" id="VBOW01000013">
    <property type="protein sequence ID" value="TMQ60620.1"/>
    <property type="molecule type" value="Genomic_DNA"/>
</dbReference>
<protein>
    <submittedName>
        <fullName evidence="2">Methyltransferase domain-containing protein</fullName>
    </submittedName>
</protein>
<evidence type="ECO:0000259" key="1">
    <source>
        <dbReference type="Pfam" id="PF08241"/>
    </source>
</evidence>
<reference evidence="2 3" key="1">
    <citation type="journal article" date="2019" name="Nat. Microbiol.">
        <title>Mediterranean grassland soil C-N compound turnover is dependent on rainfall and depth, and is mediated by genomically divergent microorganisms.</title>
        <authorList>
            <person name="Diamond S."/>
            <person name="Andeer P.F."/>
            <person name="Li Z."/>
            <person name="Crits-Christoph A."/>
            <person name="Burstein D."/>
            <person name="Anantharaman K."/>
            <person name="Lane K.R."/>
            <person name="Thomas B.C."/>
            <person name="Pan C."/>
            <person name="Northen T.R."/>
            <person name="Banfield J.F."/>
        </authorList>
    </citation>
    <scope>NUCLEOTIDE SEQUENCE [LARGE SCALE GENOMIC DNA]</scope>
    <source>
        <strain evidence="2">WS_6</strain>
    </source>
</reference>
<dbReference type="PANTHER" id="PTHR43861">
    <property type="entry name" value="TRANS-ACONITATE 2-METHYLTRANSFERASE-RELATED"/>
    <property type="match status" value="1"/>
</dbReference>
<organism evidence="2 3">
    <name type="scientific">Eiseniibacteriota bacterium</name>
    <dbReference type="NCBI Taxonomy" id="2212470"/>
    <lineage>
        <taxon>Bacteria</taxon>
        <taxon>Candidatus Eiseniibacteriota</taxon>
    </lineage>
</organism>
<dbReference type="SUPFAM" id="SSF53335">
    <property type="entry name" value="S-adenosyl-L-methionine-dependent methyltransferases"/>
    <property type="match status" value="1"/>
</dbReference>
<dbReference type="CDD" id="cd02440">
    <property type="entry name" value="AdoMet_MTases"/>
    <property type="match status" value="1"/>
</dbReference>
<comment type="caution">
    <text evidence="2">The sequence shown here is derived from an EMBL/GenBank/DDBJ whole genome shotgun (WGS) entry which is preliminary data.</text>
</comment>
<dbReference type="GO" id="GO:0032259">
    <property type="term" value="P:methylation"/>
    <property type="evidence" value="ECO:0007669"/>
    <property type="project" value="UniProtKB-KW"/>
</dbReference>
<dbReference type="GO" id="GO:0008757">
    <property type="term" value="F:S-adenosylmethionine-dependent methyltransferase activity"/>
    <property type="evidence" value="ECO:0007669"/>
    <property type="project" value="InterPro"/>
</dbReference>
<proteinExistence type="predicted"/>
<evidence type="ECO:0000313" key="3">
    <source>
        <dbReference type="Proteomes" id="UP000316852"/>
    </source>
</evidence>
<dbReference type="InterPro" id="IPR029063">
    <property type="entry name" value="SAM-dependent_MTases_sf"/>
</dbReference>
<dbReference type="Gene3D" id="3.40.50.150">
    <property type="entry name" value="Vaccinia Virus protein VP39"/>
    <property type="match status" value="1"/>
</dbReference>
<accession>A0A538TAG0</accession>